<comment type="caution">
    <text evidence="2">The sequence shown here is derived from an EMBL/GenBank/DDBJ whole genome shotgun (WGS) entry which is preliminary data.</text>
</comment>
<evidence type="ECO:0000256" key="1">
    <source>
        <dbReference type="SAM" id="Phobius"/>
    </source>
</evidence>
<dbReference type="Gene3D" id="3.30.700.10">
    <property type="entry name" value="Glycoprotein, Type 4 Pilin"/>
    <property type="match status" value="1"/>
</dbReference>
<organism evidence="2 3">
    <name type="scientific">Candidatus Jorgensenbacteria bacterium GW2011_GWA1_48_11</name>
    <dbReference type="NCBI Taxonomy" id="1618660"/>
    <lineage>
        <taxon>Bacteria</taxon>
        <taxon>Candidatus Joergenseniibacteriota</taxon>
    </lineage>
</organism>
<dbReference type="NCBIfam" id="TIGR02532">
    <property type="entry name" value="IV_pilin_GFxxxE"/>
    <property type="match status" value="1"/>
</dbReference>
<feature type="transmembrane region" description="Helical" evidence="1">
    <location>
        <begin position="12"/>
        <end position="38"/>
    </location>
</feature>
<dbReference type="InterPro" id="IPR012902">
    <property type="entry name" value="N_methyl_site"/>
</dbReference>
<sequence>MKAGVLKHKSGAGFTIMELVIVIGIFAVVLAFGLPIGLDSYRNYLLTSEQRNLVSILRRAENLSLANNGGLPHGVALGEGQYVLYQGSSYAVRNQAFDENYPRVSSVAVSSTPEINFLNLSAMPSVTGTIVLSNGLRSLTITVNDQGAILW</sequence>
<reference evidence="2 3" key="1">
    <citation type="journal article" date="2015" name="Nature">
        <title>rRNA introns, odd ribosomes, and small enigmatic genomes across a large radiation of phyla.</title>
        <authorList>
            <person name="Brown C.T."/>
            <person name="Hug L.A."/>
            <person name="Thomas B.C."/>
            <person name="Sharon I."/>
            <person name="Castelle C.J."/>
            <person name="Singh A."/>
            <person name="Wilkins M.J."/>
            <person name="Williams K.H."/>
            <person name="Banfield J.F."/>
        </authorList>
    </citation>
    <scope>NUCLEOTIDE SEQUENCE [LARGE SCALE GENOMIC DNA]</scope>
</reference>
<protein>
    <recommendedName>
        <fullName evidence="4">Prepilin-type N-terminal cleavage/methylation domain-containing protein</fullName>
    </recommendedName>
</protein>
<dbReference type="AlphaFoldDB" id="A0A0G1UAY6"/>
<name>A0A0G1UAY6_9BACT</name>
<accession>A0A0G1UAY6</accession>
<proteinExistence type="predicted"/>
<evidence type="ECO:0000313" key="3">
    <source>
        <dbReference type="Proteomes" id="UP000034956"/>
    </source>
</evidence>
<evidence type="ECO:0000313" key="2">
    <source>
        <dbReference type="EMBL" id="KKU91284.1"/>
    </source>
</evidence>
<dbReference type="InterPro" id="IPR045584">
    <property type="entry name" value="Pilin-like"/>
</dbReference>
<keyword evidence="1" id="KW-0472">Membrane</keyword>
<dbReference type="Proteomes" id="UP000034956">
    <property type="component" value="Unassembled WGS sequence"/>
</dbReference>
<keyword evidence="1" id="KW-0812">Transmembrane</keyword>
<evidence type="ECO:0008006" key="4">
    <source>
        <dbReference type="Google" id="ProtNLM"/>
    </source>
</evidence>
<dbReference type="EMBL" id="LCPF01000002">
    <property type="protein sequence ID" value="KKU91284.1"/>
    <property type="molecule type" value="Genomic_DNA"/>
</dbReference>
<dbReference type="SUPFAM" id="SSF54523">
    <property type="entry name" value="Pili subunits"/>
    <property type="match status" value="1"/>
</dbReference>
<gene>
    <name evidence="2" type="ORF">UY23_C0002G0023</name>
</gene>
<keyword evidence="1" id="KW-1133">Transmembrane helix</keyword>